<evidence type="ECO:0000256" key="1">
    <source>
        <dbReference type="ARBA" id="ARBA00010515"/>
    </source>
</evidence>
<dbReference type="GO" id="GO:0016787">
    <property type="term" value="F:hydrolase activity"/>
    <property type="evidence" value="ECO:0007669"/>
    <property type="project" value="UniProtKB-KW"/>
</dbReference>
<dbReference type="Pfam" id="PF07859">
    <property type="entry name" value="Abhydrolase_3"/>
    <property type="match status" value="1"/>
</dbReference>
<dbReference type="PANTHER" id="PTHR48081:SF8">
    <property type="entry name" value="ALPHA_BETA HYDROLASE FOLD-3 DOMAIN-CONTAINING PROTEIN-RELATED"/>
    <property type="match status" value="1"/>
</dbReference>
<dbReference type="SUPFAM" id="SSF53474">
    <property type="entry name" value="alpha/beta-Hydrolases"/>
    <property type="match status" value="1"/>
</dbReference>
<reference evidence="5 7" key="1">
    <citation type="submission" date="2019-11" db="EMBL/GenBank/DDBJ databases">
        <title>Eggerthellaceae novel genus isolated from the rectal contents of marmort.</title>
        <authorList>
            <person name="Zhang G."/>
        </authorList>
    </citation>
    <scope>NUCLEOTIDE SEQUENCE [LARGE SCALE GENOMIC DNA]</scope>
    <source>
        <strain evidence="7">zg-886</strain>
        <strain evidence="5">Zg-886</strain>
    </source>
</reference>
<dbReference type="RefSeq" id="WP_166340538.1">
    <property type="nucleotide sequence ID" value="NZ_CP072829.1"/>
</dbReference>
<dbReference type="EMBL" id="WPCR01000021">
    <property type="protein sequence ID" value="NHM15014.1"/>
    <property type="molecule type" value="Genomic_DNA"/>
</dbReference>
<dbReference type="AlphaFoldDB" id="A0A9E6SUI1"/>
<evidence type="ECO:0000313" key="7">
    <source>
        <dbReference type="Proteomes" id="UP000636394"/>
    </source>
</evidence>
<evidence type="ECO:0000313" key="8">
    <source>
        <dbReference type="Proteomes" id="UP000671910"/>
    </source>
</evidence>
<dbReference type="InterPro" id="IPR002168">
    <property type="entry name" value="Lipase_GDXG_HIS_AS"/>
</dbReference>
<feature type="active site" evidence="3">
    <location>
        <position position="166"/>
    </location>
</feature>
<name>A0A9E6SUI1_9ACTN</name>
<dbReference type="InterPro" id="IPR050300">
    <property type="entry name" value="GDXG_lipolytic_enzyme"/>
</dbReference>
<evidence type="ECO:0000256" key="2">
    <source>
        <dbReference type="ARBA" id="ARBA00022801"/>
    </source>
</evidence>
<keyword evidence="2 6" id="KW-0378">Hydrolase</keyword>
<accession>A0A9E6SUI1</accession>
<comment type="similarity">
    <text evidence="1">Belongs to the 'GDXG' lipolytic enzyme family.</text>
</comment>
<gene>
    <name evidence="5" type="ORF">GMI68_09680</name>
    <name evidence="6" type="ORF">J7S26_07930</name>
</gene>
<dbReference type="Proteomes" id="UP000636394">
    <property type="component" value="Unassembled WGS sequence"/>
</dbReference>
<dbReference type="InterPro" id="IPR029058">
    <property type="entry name" value="AB_hydrolase_fold"/>
</dbReference>
<protein>
    <submittedName>
        <fullName evidence="5 6">Alpha/beta hydrolase</fullName>
    </submittedName>
</protein>
<evidence type="ECO:0000256" key="3">
    <source>
        <dbReference type="PROSITE-ProRule" id="PRU10038"/>
    </source>
</evidence>
<dbReference type="PROSITE" id="PS01173">
    <property type="entry name" value="LIPASE_GDXG_HIS"/>
    <property type="match status" value="1"/>
</dbReference>
<dbReference type="Gene3D" id="3.40.50.1820">
    <property type="entry name" value="alpha/beta hydrolase"/>
    <property type="match status" value="1"/>
</dbReference>
<keyword evidence="7" id="KW-1185">Reference proteome</keyword>
<dbReference type="EMBL" id="CP072829">
    <property type="protein sequence ID" value="QTU84262.1"/>
    <property type="molecule type" value="Genomic_DNA"/>
</dbReference>
<feature type="domain" description="Alpha/beta hydrolase fold-3" evidence="4">
    <location>
        <begin position="88"/>
        <end position="298"/>
    </location>
</feature>
<evidence type="ECO:0000313" key="5">
    <source>
        <dbReference type="EMBL" id="NHM15014.1"/>
    </source>
</evidence>
<evidence type="ECO:0000259" key="4">
    <source>
        <dbReference type="Pfam" id="PF07859"/>
    </source>
</evidence>
<dbReference type="PROSITE" id="PS01174">
    <property type="entry name" value="LIPASE_GDXG_SER"/>
    <property type="match status" value="1"/>
</dbReference>
<sequence length="339" mass="37785">MALSKAALAAVRAITRLRPGIGDSYLRQRSAEDMSARLVVVNPRCRLDDLVAPVRDGCQVPVRVFTPLDVNLSLKRGLHVSEDFRGTILFFHGGGWANGDVAFYTESCMRTALRLERRVVSVDYRRSPEHRFPVSLHDCYDVAKALFAGEILTDVRPDRIVLAGDSAGGNLAAAVSLMARDSGEFDPRAQILLYPLVYNDHSESTIFDSVRENGEDYLLTRQAIQDYVHMYLSSPADRDNPYFAPLLSPDLSRQPRTLVITAEYDPLRDEGEAYAARLEADGSEVDCYRMLDGIHGYFLYPMTFGLVRDTYAILANFLDGAALPSKESDKAWIHLLGTD</sequence>
<organism evidence="6 8">
    <name type="scientific">Xiamenia xianingshaonis</name>
    <dbReference type="NCBI Taxonomy" id="2682776"/>
    <lineage>
        <taxon>Bacteria</taxon>
        <taxon>Bacillati</taxon>
        <taxon>Actinomycetota</taxon>
        <taxon>Coriobacteriia</taxon>
        <taxon>Eggerthellales</taxon>
        <taxon>Eggerthellaceae</taxon>
        <taxon>Xiamenia</taxon>
    </lineage>
</organism>
<dbReference type="PANTHER" id="PTHR48081">
    <property type="entry name" value="AB HYDROLASE SUPERFAMILY PROTEIN C4A8.06C"/>
    <property type="match status" value="1"/>
</dbReference>
<dbReference type="InterPro" id="IPR013094">
    <property type="entry name" value="AB_hydrolase_3"/>
</dbReference>
<reference evidence="6" key="2">
    <citation type="submission" date="2021-04" db="EMBL/GenBank/DDBJ databases">
        <title>Novel species in family Eggerthellaceae.</title>
        <authorList>
            <person name="Zhang G."/>
        </authorList>
    </citation>
    <scope>NUCLEOTIDE SEQUENCE</scope>
    <source>
        <strain evidence="6">Zg-886</strain>
    </source>
</reference>
<dbReference type="InterPro" id="IPR033140">
    <property type="entry name" value="Lipase_GDXG_put_SER_AS"/>
</dbReference>
<dbReference type="Proteomes" id="UP000671910">
    <property type="component" value="Chromosome"/>
</dbReference>
<dbReference type="KEGG" id="ebz:J7S26_07930"/>
<evidence type="ECO:0000313" key="6">
    <source>
        <dbReference type="EMBL" id="QTU84262.1"/>
    </source>
</evidence>
<proteinExistence type="inferred from homology"/>